<gene>
    <name evidence="1" type="ORF">RhiirA1_542141</name>
</gene>
<dbReference type="EMBL" id="LLXH01002174">
    <property type="protein sequence ID" value="PKC56360.1"/>
    <property type="molecule type" value="Genomic_DNA"/>
</dbReference>
<proteinExistence type="predicted"/>
<dbReference type="VEuPathDB" id="FungiDB:RhiirFUN_021841"/>
<sequence>MTQTNEETCEELIEVDTKLYLKEFYEHDILELKKVDEYIEYEKKTLGLNAFSKPGKTPIRLNKRETKVSSVYYFIVLFMAKWSGEVLKKIIENIFRENFTAHGSKDLQDRISELEADVTARDLKLDQRTQEADVTAKERIILEKTEENNRIRGKFKAQGSNGKSVANTVMEYWSDMEIYERLRNNVGLIKSMRIKRCYKYKTVRCHIHFSNAYEQIYKDGGVNVSITKNNRKFFFRMFDSRLTYHQMRNKFCWQASKRLADDNSKVDNLIIKEYVNKYTAFFGKIVRVCKARHIILYFKGENALRNATGGSWRCEDYGIGLQVKEQDDFIN</sequence>
<comment type="caution">
    <text evidence="1">The sequence shown here is derived from an EMBL/GenBank/DDBJ whole genome shotgun (WGS) entry which is preliminary data.</text>
</comment>
<dbReference type="Proteomes" id="UP000232688">
    <property type="component" value="Unassembled WGS sequence"/>
</dbReference>
<organism evidence="1 2">
    <name type="scientific">Rhizophagus irregularis</name>
    <dbReference type="NCBI Taxonomy" id="588596"/>
    <lineage>
        <taxon>Eukaryota</taxon>
        <taxon>Fungi</taxon>
        <taxon>Fungi incertae sedis</taxon>
        <taxon>Mucoromycota</taxon>
        <taxon>Glomeromycotina</taxon>
        <taxon>Glomeromycetes</taxon>
        <taxon>Glomerales</taxon>
        <taxon>Glomeraceae</taxon>
        <taxon>Rhizophagus</taxon>
    </lineage>
</organism>
<dbReference type="VEuPathDB" id="FungiDB:RhiirA1_542141"/>
<dbReference type="VEuPathDB" id="FungiDB:FUN_010017"/>
<reference evidence="1 2" key="2">
    <citation type="submission" date="2017-10" db="EMBL/GenBank/DDBJ databases">
        <title>Genome analyses suggest a sexual origin of heterokaryosis in a supposedly ancient asexual fungus.</title>
        <authorList>
            <person name="Corradi N."/>
            <person name="Sedzielewska K."/>
            <person name="Noel J."/>
            <person name="Charron P."/>
            <person name="Farinelli L."/>
            <person name="Marton T."/>
            <person name="Kruger M."/>
            <person name="Pelin A."/>
            <person name="Brachmann A."/>
            <person name="Corradi N."/>
        </authorList>
    </citation>
    <scope>NUCLEOTIDE SEQUENCE [LARGE SCALE GENOMIC DNA]</scope>
    <source>
        <strain evidence="1 2">A1</strain>
    </source>
</reference>
<name>A0A2N0QZD8_9GLOM</name>
<dbReference type="AlphaFoldDB" id="A0A2N0QZD8"/>
<dbReference type="VEuPathDB" id="FungiDB:RhiirFUN_021842"/>
<evidence type="ECO:0000313" key="2">
    <source>
        <dbReference type="Proteomes" id="UP000232688"/>
    </source>
</evidence>
<evidence type="ECO:0000313" key="1">
    <source>
        <dbReference type="EMBL" id="PKC56360.1"/>
    </source>
</evidence>
<protein>
    <submittedName>
        <fullName evidence="1">Uncharacterized protein</fullName>
    </submittedName>
</protein>
<reference evidence="1 2" key="1">
    <citation type="submission" date="2017-10" db="EMBL/GenBank/DDBJ databases">
        <title>Extensive intraspecific genome diversity in a model arbuscular mycorrhizal fungus.</title>
        <authorList>
            <person name="Chen E.C.H."/>
            <person name="Morin E."/>
            <person name="Baudet D."/>
            <person name="Noel J."/>
            <person name="Ndikumana S."/>
            <person name="Charron P."/>
            <person name="St-Onge C."/>
            <person name="Giorgi J."/>
            <person name="Grigoriev I.V."/>
            <person name="Roux C."/>
            <person name="Martin F.M."/>
            <person name="Corradi N."/>
        </authorList>
    </citation>
    <scope>NUCLEOTIDE SEQUENCE [LARGE SCALE GENOMIC DNA]</scope>
    <source>
        <strain evidence="1 2">A1</strain>
    </source>
</reference>
<dbReference type="VEuPathDB" id="FungiDB:FUN_003506"/>
<accession>A0A2N0QZD8</accession>